<dbReference type="Gene3D" id="1.10.530.10">
    <property type="match status" value="1"/>
</dbReference>
<dbReference type="Proteomes" id="UP000321317">
    <property type="component" value="Unassembled WGS sequence"/>
</dbReference>
<protein>
    <submittedName>
        <fullName evidence="3">Lytic transglycosylase domain-containing protein</fullName>
    </submittedName>
</protein>
<dbReference type="GeneID" id="52037778"/>
<organism evidence="3 5">
    <name type="scientific">Campylobacter helveticus</name>
    <dbReference type="NCBI Taxonomy" id="28898"/>
    <lineage>
        <taxon>Bacteria</taxon>
        <taxon>Pseudomonadati</taxon>
        <taxon>Campylobacterota</taxon>
        <taxon>Epsilonproteobacteria</taxon>
        <taxon>Campylobacterales</taxon>
        <taxon>Campylobacteraceae</taxon>
        <taxon>Campylobacter</taxon>
    </lineage>
</organism>
<dbReference type="InterPro" id="IPR008258">
    <property type="entry name" value="Transglycosylase_SLT_dom_1"/>
</dbReference>
<evidence type="ECO:0000256" key="1">
    <source>
        <dbReference type="SAM" id="SignalP"/>
    </source>
</evidence>
<dbReference type="Pfam" id="PF01464">
    <property type="entry name" value="SLT"/>
    <property type="match status" value="1"/>
</dbReference>
<dbReference type="AlphaFoldDB" id="A0AAX2ULE2"/>
<evidence type="ECO:0000313" key="3">
    <source>
        <dbReference type="EMBL" id="TNB57644.1"/>
    </source>
</evidence>
<dbReference type="SUPFAM" id="SSF53955">
    <property type="entry name" value="Lysozyme-like"/>
    <property type="match status" value="1"/>
</dbReference>
<evidence type="ECO:0000313" key="4">
    <source>
        <dbReference type="EMBL" id="TXK60672.1"/>
    </source>
</evidence>
<sequence>MKPLILILVLFSFSFANATKEQIIANALKEEALNANIDKRLLYTLAKIESNFEPLIIAFTSKNKINIMGNNIDLRHLKYKDKFLIQIRSDAKTLEKIALYLLDKGFNIDIGLMQINSINFTKEEIPYLFNPSYNIKKAIKVLKTCKSKFNSLKQSIECYNKGNRLGVRYDYYANFTRHFIRDFGGVR</sequence>
<feature type="chain" id="PRO_5043410418" evidence="1">
    <location>
        <begin position="19"/>
        <end position="187"/>
    </location>
</feature>
<dbReference type="Proteomes" id="UP000306813">
    <property type="component" value="Unassembled WGS sequence"/>
</dbReference>
<reference evidence="3 5" key="1">
    <citation type="submission" date="2019-05" db="EMBL/GenBank/DDBJ databases">
        <title>Draft genomes of eight strains of Campylobacter helveticus isolated from cats and a dog in New Zealand.</title>
        <authorList>
            <person name="Bojanic K."/>
            <person name="Midwinter A.C."/>
            <person name="Biggs P.J."/>
            <person name="Acke E."/>
            <person name="Cornelius A.J."/>
            <person name="Marshall J.C."/>
        </authorList>
    </citation>
    <scope>NUCLEOTIDE SEQUENCE [LARGE SCALE GENOMIC DNA]</scope>
    <source>
        <strain evidence="3 5">ACP123b</strain>
    </source>
</reference>
<dbReference type="EMBL" id="VDBS01000035">
    <property type="protein sequence ID" value="TNB57644.1"/>
    <property type="molecule type" value="Genomic_DNA"/>
</dbReference>
<reference evidence="4 6" key="2">
    <citation type="submission" date="2019-08" db="EMBL/GenBank/DDBJ databases">
        <title>Rapid identification of Enteric Bacteria from Whole Genome Sequences (WGS) using Average Nucleotide Identity (ANI).</title>
        <authorList>
            <person name="Lane C."/>
        </authorList>
    </citation>
    <scope>NUCLEOTIDE SEQUENCE [LARGE SCALE GENOMIC DNA]</scope>
    <source>
        <strain evidence="4 6">D4984</strain>
    </source>
</reference>
<keyword evidence="1" id="KW-0732">Signal</keyword>
<evidence type="ECO:0000313" key="6">
    <source>
        <dbReference type="Proteomes" id="UP000321317"/>
    </source>
</evidence>
<feature type="domain" description="Transglycosylase SLT" evidence="2">
    <location>
        <begin position="29"/>
        <end position="163"/>
    </location>
</feature>
<feature type="signal peptide" evidence="1">
    <location>
        <begin position="1"/>
        <end position="18"/>
    </location>
</feature>
<accession>A0AAX2ULE2</accession>
<dbReference type="InterPro" id="IPR023346">
    <property type="entry name" value="Lysozyme-like_dom_sf"/>
</dbReference>
<dbReference type="KEGG" id="chv:CHELV3228_a0043"/>
<proteinExistence type="predicted"/>
<name>A0AAX2ULE2_9BACT</name>
<dbReference type="EMBL" id="VRMA01000003">
    <property type="protein sequence ID" value="TXK60672.1"/>
    <property type="molecule type" value="Genomic_DNA"/>
</dbReference>
<keyword evidence="6" id="KW-1185">Reference proteome</keyword>
<gene>
    <name evidence="3" type="ORF">FDW42_04520</name>
    <name evidence="4" type="ORF">FVD16_00865</name>
</gene>
<comment type="caution">
    <text evidence="3">The sequence shown here is derived from an EMBL/GenBank/DDBJ whole genome shotgun (WGS) entry which is preliminary data.</text>
</comment>
<evidence type="ECO:0000259" key="2">
    <source>
        <dbReference type="Pfam" id="PF01464"/>
    </source>
</evidence>
<evidence type="ECO:0000313" key="5">
    <source>
        <dbReference type="Proteomes" id="UP000306813"/>
    </source>
</evidence>
<dbReference type="RefSeq" id="WP_082200830.1">
    <property type="nucleotide sequence ID" value="NZ_CAUWMG010000042.1"/>
</dbReference>